<dbReference type="GO" id="GO:0018114">
    <property type="term" value="F:threonine racemase activity"/>
    <property type="evidence" value="ECO:0007669"/>
    <property type="project" value="TreeGrafter"/>
</dbReference>
<dbReference type="PANTHER" id="PTHR43050:SF1">
    <property type="entry name" value="SERINE RACEMASE"/>
    <property type="match status" value="1"/>
</dbReference>
<dbReference type="FunFam" id="3.40.50.1100:FF:000005">
    <property type="entry name" value="Threonine dehydratase catabolic"/>
    <property type="match status" value="1"/>
</dbReference>
<evidence type="ECO:0000256" key="12">
    <source>
        <dbReference type="ARBA" id="ARBA00031427"/>
    </source>
</evidence>
<organism evidence="14 15">
    <name type="scientific">Streptomyces poonensis</name>
    <dbReference type="NCBI Taxonomy" id="68255"/>
    <lineage>
        <taxon>Bacteria</taxon>
        <taxon>Bacillati</taxon>
        <taxon>Actinomycetota</taxon>
        <taxon>Actinomycetes</taxon>
        <taxon>Kitasatosporales</taxon>
        <taxon>Streptomycetaceae</taxon>
        <taxon>Streptomyces</taxon>
    </lineage>
</organism>
<keyword evidence="9" id="KW-0663">Pyridoxal phosphate</keyword>
<dbReference type="InterPro" id="IPR000634">
    <property type="entry name" value="Ser/Thr_deHydtase_PyrdxlP-BS"/>
</dbReference>
<dbReference type="PANTHER" id="PTHR43050">
    <property type="entry name" value="SERINE / THREONINE RACEMASE FAMILY MEMBER"/>
    <property type="match status" value="1"/>
</dbReference>
<gene>
    <name evidence="14" type="ORF">GCM10010365_26330</name>
</gene>
<dbReference type="InterPro" id="IPR001926">
    <property type="entry name" value="TrpB-like_PALP"/>
</dbReference>
<evidence type="ECO:0000256" key="7">
    <source>
        <dbReference type="ARBA" id="ARBA00012096"/>
    </source>
</evidence>
<evidence type="ECO:0000256" key="4">
    <source>
        <dbReference type="ARBA" id="ARBA00001936"/>
    </source>
</evidence>
<dbReference type="SUPFAM" id="SSF53686">
    <property type="entry name" value="Tryptophan synthase beta subunit-like PLP-dependent enzymes"/>
    <property type="match status" value="1"/>
</dbReference>
<dbReference type="PROSITE" id="PS00165">
    <property type="entry name" value="DEHYDRATASE_SER_THR"/>
    <property type="match status" value="1"/>
</dbReference>
<evidence type="ECO:0000256" key="3">
    <source>
        <dbReference type="ARBA" id="ARBA00001933"/>
    </source>
</evidence>
<keyword evidence="8" id="KW-0460">Magnesium</keyword>
<comment type="catalytic activity">
    <reaction evidence="1">
        <text>L-threonine = 2-oxobutanoate + NH4(+)</text>
        <dbReference type="Rhea" id="RHEA:22108"/>
        <dbReference type="ChEBI" id="CHEBI:16763"/>
        <dbReference type="ChEBI" id="CHEBI:28938"/>
        <dbReference type="ChEBI" id="CHEBI:57926"/>
        <dbReference type="EC" id="4.3.1.19"/>
    </reaction>
</comment>
<evidence type="ECO:0000256" key="11">
    <source>
        <dbReference type="ARBA" id="ARBA00025527"/>
    </source>
</evidence>
<comment type="similarity">
    <text evidence="6">Belongs to the serine/threonine dehydratase family.</text>
</comment>
<evidence type="ECO:0000256" key="1">
    <source>
        <dbReference type="ARBA" id="ARBA00001274"/>
    </source>
</evidence>
<name>A0A918UGS4_9ACTN</name>
<dbReference type="Gene3D" id="3.40.50.1100">
    <property type="match status" value="2"/>
</dbReference>
<proteinExistence type="inferred from homology"/>
<comment type="function">
    <text evidence="11">Catalyzes the anaerobic formation of alpha-ketobutyrate and ammonia from threonine in a two-step reaction. The first step involved a dehydration of threonine and a production of enamine intermediates (aminocrotonate), which tautomerizes to its imine form (iminobutyrate). Both intermediates are unstable and short-lived. The second step is the nonenzymatic hydrolysis of the enamine/imine intermediates to form 2-ketobutyrate and free ammonia. In the low water environment of the cell, the second step is accelerated by RidA.</text>
</comment>
<reference evidence="14" key="1">
    <citation type="journal article" date="2014" name="Int. J. Syst. Evol. Microbiol.">
        <title>Complete genome sequence of Corynebacterium casei LMG S-19264T (=DSM 44701T), isolated from a smear-ripened cheese.</title>
        <authorList>
            <consortium name="US DOE Joint Genome Institute (JGI-PGF)"/>
            <person name="Walter F."/>
            <person name="Albersmeier A."/>
            <person name="Kalinowski J."/>
            <person name="Ruckert C."/>
        </authorList>
    </citation>
    <scope>NUCLEOTIDE SEQUENCE</scope>
    <source>
        <strain evidence="14">JCM 4815</strain>
    </source>
</reference>
<comment type="cofactor">
    <cofactor evidence="4">
        <name>Mn(2+)</name>
        <dbReference type="ChEBI" id="CHEBI:29035"/>
    </cofactor>
</comment>
<accession>A0A918UGS4</accession>
<evidence type="ECO:0000256" key="2">
    <source>
        <dbReference type="ARBA" id="ARBA00001913"/>
    </source>
</evidence>
<dbReference type="GO" id="GO:0000287">
    <property type="term" value="F:magnesium ion binding"/>
    <property type="evidence" value="ECO:0007669"/>
    <property type="project" value="TreeGrafter"/>
</dbReference>
<comment type="caution">
    <text evidence="14">The sequence shown here is derived from an EMBL/GenBank/DDBJ whole genome shotgun (WGS) entry which is preliminary data.</text>
</comment>
<keyword evidence="15" id="KW-1185">Reference proteome</keyword>
<evidence type="ECO:0000256" key="6">
    <source>
        <dbReference type="ARBA" id="ARBA00010869"/>
    </source>
</evidence>
<protein>
    <recommendedName>
        <fullName evidence="7">threonine ammonia-lyase</fullName>
        <ecNumber evidence="7">4.3.1.19</ecNumber>
    </recommendedName>
    <alternativeName>
        <fullName evidence="12">Threonine deaminase</fullName>
    </alternativeName>
</protein>
<evidence type="ECO:0000313" key="15">
    <source>
        <dbReference type="Proteomes" id="UP000622166"/>
    </source>
</evidence>
<dbReference type="GO" id="GO:0003941">
    <property type="term" value="F:L-serine ammonia-lyase activity"/>
    <property type="evidence" value="ECO:0007669"/>
    <property type="project" value="TreeGrafter"/>
</dbReference>
<dbReference type="Pfam" id="PF00291">
    <property type="entry name" value="PALP"/>
    <property type="match status" value="1"/>
</dbReference>
<comment type="cofactor">
    <cofactor evidence="5">
        <name>Mg(2+)</name>
        <dbReference type="ChEBI" id="CHEBI:18420"/>
    </cofactor>
</comment>
<comment type="cofactor">
    <cofactor evidence="3">
        <name>pyridoxal 5'-phosphate</name>
        <dbReference type="ChEBI" id="CHEBI:597326"/>
    </cofactor>
</comment>
<dbReference type="GO" id="GO:0004794">
    <property type="term" value="F:threonine deaminase activity"/>
    <property type="evidence" value="ECO:0007669"/>
    <property type="project" value="UniProtKB-EC"/>
</dbReference>
<dbReference type="InterPro" id="IPR036052">
    <property type="entry name" value="TrpB-like_PALP_sf"/>
</dbReference>
<dbReference type="GO" id="GO:0005524">
    <property type="term" value="F:ATP binding"/>
    <property type="evidence" value="ECO:0007669"/>
    <property type="project" value="TreeGrafter"/>
</dbReference>
<dbReference type="CDD" id="cd01562">
    <property type="entry name" value="Thr-dehyd"/>
    <property type="match status" value="1"/>
</dbReference>
<dbReference type="EC" id="4.3.1.19" evidence="7"/>
<evidence type="ECO:0000256" key="10">
    <source>
        <dbReference type="ARBA" id="ARBA00023239"/>
    </source>
</evidence>
<dbReference type="EMBL" id="BMVW01000003">
    <property type="protein sequence ID" value="GGZ05799.1"/>
    <property type="molecule type" value="Genomic_DNA"/>
</dbReference>
<evidence type="ECO:0000259" key="13">
    <source>
        <dbReference type="Pfam" id="PF00291"/>
    </source>
</evidence>
<comment type="cofactor">
    <cofactor evidence="2">
        <name>Ca(2+)</name>
        <dbReference type="ChEBI" id="CHEBI:29108"/>
    </cofactor>
</comment>
<evidence type="ECO:0000256" key="8">
    <source>
        <dbReference type="ARBA" id="ARBA00022842"/>
    </source>
</evidence>
<keyword evidence="10" id="KW-0456">Lyase</keyword>
<reference evidence="14" key="2">
    <citation type="submission" date="2020-09" db="EMBL/GenBank/DDBJ databases">
        <authorList>
            <person name="Sun Q."/>
            <person name="Ohkuma M."/>
        </authorList>
    </citation>
    <scope>NUCLEOTIDE SEQUENCE</scope>
    <source>
        <strain evidence="14">JCM 4815</strain>
    </source>
</reference>
<evidence type="ECO:0000256" key="9">
    <source>
        <dbReference type="ARBA" id="ARBA00022898"/>
    </source>
</evidence>
<feature type="domain" description="Tryptophan synthase beta chain-like PALP" evidence="13">
    <location>
        <begin position="19"/>
        <end position="304"/>
    </location>
</feature>
<evidence type="ECO:0000313" key="14">
    <source>
        <dbReference type="EMBL" id="GGZ05799.1"/>
    </source>
</evidence>
<evidence type="ECO:0000256" key="5">
    <source>
        <dbReference type="ARBA" id="ARBA00001946"/>
    </source>
</evidence>
<dbReference type="GO" id="GO:0070179">
    <property type="term" value="P:D-serine biosynthetic process"/>
    <property type="evidence" value="ECO:0007669"/>
    <property type="project" value="TreeGrafter"/>
</dbReference>
<dbReference type="GO" id="GO:0030378">
    <property type="term" value="F:serine racemase activity"/>
    <property type="evidence" value="ECO:0007669"/>
    <property type="project" value="TreeGrafter"/>
</dbReference>
<dbReference type="Proteomes" id="UP000622166">
    <property type="component" value="Unassembled WGS sequence"/>
</dbReference>
<sequence>MPMTPTDVLHAVGRLRGVAARTPLLTSSPVDDLLGRKVWVKAETQQRTGSFKFRGAFNALATLDDRARAAGVIAASSGNHAQALALAARLHKAPATVVIPADAPAVKRQAIEALGERIITYNRRTDRRDALVEQIAHRDQLTIVPSANHREVIAGAGTVAWEMLQEVPDLVAILVPVGGGGLAAGTVLAAHSHNPGLQVIGVEPATADDTRRSLHAGRLVPIPPPVTIADGLGHTQPSRLPFEINKRLLADVVTVPEPAIADAMAYLWRYYRTAAEPSGAVALAGLLRARDRLPDGPVGVVVSGGNVDWSAYRTLLDTAMERVDRERSDAAPVLC</sequence>
<dbReference type="AlphaFoldDB" id="A0A918UGS4"/>
<dbReference type="GO" id="GO:0030170">
    <property type="term" value="F:pyridoxal phosphate binding"/>
    <property type="evidence" value="ECO:0007669"/>
    <property type="project" value="InterPro"/>
</dbReference>